<accession>X1SH59</accession>
<sequence>MSWEEGYDCGYYEGLRNALRLIAMNIGTDVHAIIASIREMRDDAHAQHMESQGDEE</sequence>
<protein>
    <submittedName>
        <fullName evidence="1">Uncharacterized protein</fullName>
    </submittedName>
</protein>
<comment type="caution">
    <text evidence="1">The sequence shown here is derived from an EMBL/GenBank/DDBJ whole genome shotgun (WGS) entry which is preliminary data.</text>
</comment>
<evidence type="ECO:0000313" key="1">
    <source>
        <dbReference type="EMBL" id="GAI74755.1"/>
    </source>
</evidence>
<organism evidence="1">
    <name type="scientific">marine sediment metagenome</name>
    <dbReference type="NCBI Taxonomy" id="412755"/>
    <lineage>
        <taxon>unclassified sequences</taxon>
        <taxon>metagenomes</taxon>
        <taxon>ecological metagenomes</taxon>
    </lineage>
</organism>
<gene>
    <name evidence="1" type="ORF">S12H4_18228</name>
</gene>
<dbReference type="EMBL" id="BARW01008985">
    <property type="protein sequence ID" value="GAI74755.1"/>
    <property type="molecule type" value="Genomic_DNA"/>
</dbReference>
<name>X1SH59_9ZZZZ</name>
<proteinExistence type="predicted"/>
<dbReference type="AlphaFoldDB" id="X1SH59"/>
<reference evidence="1" key="1">
    <citation type="journal article" date="2014" name="Front. Microbiol.">
        <title>High frequency of phylogenetically diverse reductive dehalogenase-homologous genes in deep subseafloor sedimentary metagenomes.</title>
        <authorList>
            <person name="Kawai M."/>
            <person name="Futagami T."/>
            <person name="Toyoda A."/>
            <person name="Takaki Y."/>
            <person name="Nishi S."/>
            <person name="Hori S."/>
            <person name="Arai W."/>
            <person name="Tsubouchi T."/>
            <person name="Morono Y."/>
            <person name="Uchiyama I."/>
            <person name="Ito T."/>
            <person name="Fujiyama A."/>
            <person name="Inagaki F."/>
            <person name="Takami H."/>
        </authorList>
    </citation>
    <scope>NUCLEOTIDE SEQUENCE</scope>
    <source>
        <strain evidence="1">Expedition CK06-06</strain>
    </source>
</reference>